<dbReference type="EMBL" id="BMAO01030301">
    <property type="protein sequence ID" value="GFQ67076.1"/>
    <property type="molecule type" value="Genomic_DNA"/>
</dbReference>
<reference evidence="1" key="1">
    <citation type="submission" date="2020-07" db="EMBL/GenBank/DDBJ databases">
        <title>Multicomponent nature underlies the extraordinary mechanical properties of spider dragline silk.</title>
        <authorList>
            <person name="Kono N."/>
            <person name="Nakamura H."/>
            <person name="Mori M."/>
            <person name="Yoshida Y."/>
            <person name="Ohtoshi R."/>
            <person name="Malay A.D."/>
            <person name="Moran D.A.P."/>
            <person name="Tomita M."/>
            <person name="Numata K."/>
            <person name="Arakawa K."/>
        </authorList>
    </citation>
    <scope>NUCLEOTIDE SEQUENCE</scope>
</reference>
<accession>A0A8X6F1K7</accession>
<keyword evidence="2" id="KW-1185">Reference proteome</keyword>
<name>A0A8X6F1K7_TRICU</name>
<comment type="caution">
    <text evidence="1">The sequence shown here is derived from an EMBL/GenBank/DDBJ whole genome shotgun (WGS) entry which is preliminary data.</text>
</comment>
<dbReference type="Proteomes" id="UP000887116">
    <property type="component" value="Unassembled WGS sequence"/>
</dbReference>
<organism evidence="1 2">
    <name type="scientific">Trichonephila clavata</name>
    <name type="common">Joro spider</name>
    <name type="synonym">Nephila clavata</name>
    <dbReference type="NCBI Taxonomy" id="2740835"/>
    <lineage>
        <taxon>Eukaryota</taxon>
        <taxon>Metazoa</taxon>
        <taxon>Ecdysozoa</taxon>
        <taxon>Arthropoda</taxon>
        <taxon>Chelicerata</taxon>
        <taxon>Arachnida</taxon>
        <taxon>Araneae</taxon>
        <taxon>Araneomorphae</taxon>
        <taxon>Entelegynae</taxon>
        <taxon>Araneoidea</taxon>
        <taxon>Nephilidae</taxon>
        <taxon>Trichonephila</taxon>
    </lineage>
</organism>
<evidence type="ECO:0000313" key="1">
    <source>
        <dbReference type="EMBL" id="GFQ67076.1"/>
    </source>
</evidence>
<proteinExistence type="predicted"/>
<gene>
    <name evidence="1" type="ORF">TNCT_174761</name>
</gene>
<protein>
    <submittedName>
        <fullName evidence="1">Uncharacterized protein</fullName>
    </submittedName>
</protein>
<evidence type="ECO:0000313" key="2">
    <source>
        <dbReference type="Proteomes" id="UP000887116"/>
    </source>
</evidence>
<sequence length="102" mass="11736">MLMFHAVGATCWGRGQAVGLLCERETRNLGHFVSLCIPPLNQWTSKGFSHFNFENRKSNRISTFCFRFSIEWAEDMTHADVRHRTDGIWVCFQQGGHVPSFS</sequence>
<dbReference type="AlphaFoldDB" id="A0A8X6F1K7"/>